<reference evidence="4" key="1">
    <citation type="submission" date="2021-07" db="EMBL/GenBank/DDBJ databases">
        <authorList>
            <person name="Branca A.L. A."/>
        </authorList>
    </citation>
    <scope>NUCLEOTIDE SEQUENCE</scope>
</reference>
<dbReference type="OrthoDB" id="3689214at2759"/>
<dbReference type="EMBL" id="CAJVOS010000032">
    <property type="protein sequence ID" value="CAG8152508.1"/>
    <property type="molecule type" value="Genomic_DNA"/>
</dbReference>
<evidence type="ECO:0008006" key="6">
    <source>
        <dbReference type="Google" id="ProtNLM"/>
    </source>
</evidence>
<feature type="transmembrane region" description="Helical" evidence="2">
    <location>
        <begin position="170"/>
        <end position="192"/>
    </location>
</feature>
<keyword evidence="3" id="KW-0732">Signal</keyword>
<gene>
    <name evidence="4" type="ORF">POLS_LOCUS6118</name>
</gene>
<evidence type="ECO:0000313" key="5">
    <source>
        <dbReference type="Proteomes" id="UP001153618"/>
    </source>
</evidence>
<evidence type="ECO:0000313" key="4">
    <source>
        <dbReference type="EMBL" id="CAG8152508.1"/>
    </source>
</evidence>
<proteinExistence type="predicted"/>
<sequence>MANVAWVWLLLISVLQLAQSSETARSHWQRPDGDDKNFKEVYSIGDLLQIQWAGWDSSYTKRFKNNETQAKLYVNAWNSDYSSFSKILSSGNDISTHGSYDWKVEIDDQQLSQTKEYAFTFIPEGMSYSTDIYRIYSPGIRIQSKSTNLTATTSKAASSDTNGLSTGAKAGIGAGIGIGGLALLTTLGFFILRWRRRPSSRGVTGVREYSDPGSGQAPTDGFYQKAKPPPQELSIESVSPAELPSTLRR</sequence>
<evidence type="ECO:0000256" key="1">
    <source>
        <dbReference type="SAM" id="MobiDB-lite"/>
    </source>
</evidence>
<feature type="chain" id="PRO_5040830124" description="Mid2 domain-containing protein" evidence="3">
    <location>
        <begin position="21"/>
        <end position="249"/>
    </location>
</feature>
<keyword evidence="2" id="KW-1133">Transmembrane helix</keyword>
<dbReference type="Proteomes" id="UP001153618">
    <property type="component" value="Unassembled WGS sequence"/>
</dbReference>
<organism evidence="4 5">
    <name type="scientific">Penicillium olsonii</name>
    <dbReference type="NCBI Taxonomy" id="99116"/>
    <lineage>
        <taxon>Eukaryota</taxon>
        <taxon>Fungi</taxon>
        <taxon>Dikarya</taxon>
        <taxon>Ascomycota</taxon>
        <taxon>Pezizomycotina</taxon>
        <taxon>Eurotiomycetes</taxon>
        <taxon>Eurotiomycetidae</taxon>
        <taxon>Eurotiales</taxon>
        <taxon>Aspergillaceae</taxon>
        <taxon>Penicillium</taxon>
    </lineage>
</organism>
<protein>
    <recommendedName>
        <fullName evidence="6">Mid2 domain-containing protein</fullName>
    </recommendedName>
</protein>
<name>A0A9W4HTQ7_PENOL</name>
<keyword evidence="2" id="KW-0472">Membrane</keyword>
<keyword evidence="5" id="KW-1185">Reference proteome</keyword>
<dbReference type="AlphaFoldDB" id="A0A9W4HTQ7"/>
<evidence type="ECO:0000256" key="2">
    <source>
        <dbReference type="SAM" id="Phobius"/>
    </source>
</evidence>
<evidence type="ECO:0000256" key="3">
    <source>
        <dbReference type="SAM" id="SignalP"/>
    </source>
</evidence>
<feature type="signal peptide" evidence="3">
    <location>
        <begin position="1"/>
        <end position="20"/>
    </location>
</feature>
<feature type="region of interest" description="Disordered" evidence="1">
    <location>
        <begin position="202"/>
        <end position="249"/>
    </location>
</feature>
<keyword evidence="2" id="KW-0812">Transmembrane</keyword>
<accession>A0A9W4HTQ7</accession>
<comment type="caution">
    <text evidence="4">The sequence shown here is derived from an EMBL/GenBank/DDBJ whole genome shotgun (WGS) entry which is preliminary data.</text>
</comment>